<organism evidence="5 6">
    <name type="scientific">Candidatus Gemmiger avistercoris</name>
    <dbReference type="NCBI Taxonomy" id="2838606"/>
    <lineage>
        <taxon>Bacteria</taxon>
        <taxon>Bacillati</taxon>
        <taxon>Bacillota</taxon>
        <taxon>Clostridia</taxon>
        <taxon>Eubacteriales</taxon>
        <taxon>Gemmiger</taxon>
    </lineage>
</organism>
<keyword evidence="3 4" id="KW-0732">Signal</keyword>
<comment type="similarity">
    <text evidence="1">Belongs to the bacterial solute-binding protein 1 family.</text>
</comment>
<keyword evidence="2" id="KW-0813">Transport</keyword>
<accession>A0A9D2FJE9</accession>
<evidence type="ECO:0000256" key="1">
    <source>
        <dbReference type="ARBA" id="ARBA00008520"/>
    </source>
</evidence>
<gene>
    <name evidence="5" type="ORF">H9724_02560</name>
</gene>
<name>A0A9D2FJE9_9FIRM</name>
<dbReference type="PANTHER" id="PTHR30061:SF50">
    <property type="entry name" value="MALTOSE_MALTODEXTRIN-BINDING PERIPLASMIC PROTEIN"/>
    <property type="match status" value="1"/>
</dbReference>
<evidence type="ECO:0000256" key="2">
    <source>
        <dbReference type="ARBA" id="ARBA00022448"/>
    </source>
</evidence>
<dbReference type="GO" id="GO:0015768">
    <property type="term" value="P:maltose transport"/>
    <property type="evidence" value="ECO:0007669"/>
    <property type="project" value="TreeGrafter"/>
</dbReference>
<feature type="signal peptide" evidence="4">
    <location>
        <begin position="1"/>
        <end position="22"/>
    </location>
</feature>
<dbReference type="AlphaFoldDB" id="A0A9D2FJE9"/>
<proteinExistence type="inferred from homology"/>
<dbReference type="InterPro" id="IPR006059">
    <property type="entry name" value="SBP"/>
</dbReference>
<comment type="caution">
    <text evidence="5">The sequence shown here is derived from an EMBL/GenBank/DDBJ whole genome shotgun (WGS) entry which is preliminary data.</text>
</comment>
<evidence type="ECO:0000313" key="5">
    <source>
        <dbReference type="EMBL" id="HIZ61636.1"/>
    </source>
</evidence>
<evidence type="ECO:0000256" key="4">
    <source>
        <dbReference type="SAM" id="SignalP"/>
    </source>
</evidence>
<sequence>MKKYMKLTAAALAAAMALSLTACGGGAGSSGSTATDSGSAATSATGEEAALGGEEVTIKFANYALLESGYTEFWEGVKTGFEEKYPNITIEWVTAPYGEIVNQVINQAGGGDMPDMMFGESTWVPTLVDAGLAIPVSEVFDEEYLNKFDQNALESCMMDGEVCGLPMYDCAFMLFYNKDLFEQAGLDPNTPPTTYDEMLEMAEKLSQLTTADGNKVYAFGQTTSSVAISGSALNSMIFNFGGTVLDENGQLSIDNQGFKDAITMLKTLDEKGYNPQNAKLKDLRQLFATGQLAMYYDQSWGFNGVTTINPDAANFAASAMPLKGGDGDGASMLSGQILLYMDNGDAQREACRLLTEYMLTEDVLGDYIRNITPAYPVIEDMKDMELNPVLEGARDATQNAVNSPSIPMLNDLNLELCTLAQNVTVGGADVDTAIEDFRSAAQNYVA</sequence>
<feature type="chain" id="PRO_5038570192" evidence="4">
    <location>
        <begin position="23"/>
        <end position="446"/>
    </location>
</feature>
<dbReference type="PANTHER" id="PTHR30061">
    <property type="entry name" value="MALTOSE-BINDING PERIPLASMIC PROTEIN"/>
    <property type="match status" value="1"/>
</dbReference>
<dbReference type="GO" id="GO:0055052">
    <property type="term" value="C:ATP-binding cassette (ABC) transporter complex, substrate-binding subunit-containing"/>
    <property type="evidence" value="ECO:0007669"/>
    <property type="project" value="TreeGrafter"/>
</dbReference>
<dbReference type="GO" id="GO:1901982">
    <property type="term" value="F:maltose binding"/>
    <property type="evidence" value="ECO:0007669"/>
    <property type="project" value="TreeGrafter"/>
</dbReference>
<reference evidence="5" key="1">
    <citation type="journal article" date="2021" name="PeerJ">
        <title>Extensive microbial diversity within the chicken gut microbiome revealed by metagenomics and culture.</title>
        <authorList>
            <person name="Gilroy R."/>
            <person name="Ravi A."/>
            <person name="Getino M."/>
            <person name="Pursley I."/>
            <person name="Horton D.L."/>
            <person name="Alikhan N.F."/>
            <person name="Baker D."/>
            <person name="Gharbi K."/>
            <person name="Hall N."/>
            <person name="Watson M."/>
            <person name="Adriaenssens E.M."/>
            <person name="Foster-Nyarko E."/>
            <person name="Jarju S."/>
            <person name="Secka A."/>
            <person name="Antonio M."/>
            <person name="Oren A."/>
            <person name="Chaudhuri R.R."/>
            <person name="La Ragione R."/>
            <person name="Hildebrand F."/>
            <person name="Pallen M.J."/>
        </authorList>
    </citation>
    <scope>NUCLEOTIDE SEQUENCE</scope>
    <source>
        <strain evidence="5">CHK188-11489</strain>
    </source>
</reference>
<dbReference type="Pfam" id="PF01547">
    <property type="entry name" value="SBP_bac_1"/>
    <property type="match status" value="1"/>
</dbReference>
<dbReference type="PROSITE" id="PS51257">
    <property type="entry name" value="PROKAR_LIPOPROTEIN"/>
    <property type="match status" value="1"/>
</dbReference>
<evidence type="ECO:0000256" key="3">
    <source>
        <dbReference type="ARBA" id="ARBA00022729"/>
    </source>
</evidence>
<evidence type="ECO:0000313" key="6">
    <source>
        <dbReference type="Proteomes" id="UP000824105"/>
    </source>
</evidence>
<protein>
    <submittedName>
        <fullName evidence="5">Extracellular solute-binding protein</fullName>
    </submittedName>
</protein>
<dbReference type="Gene3D" id="3.40.190.10">
    <property type="entry name" value="Periplasmic binding protein-like II"/>
    <property type="match status" value="1"/>
</dbReference>
<dbReference type="SUPFAM" id="SSF53850">
    <property type="entry name" value="Periplasmic binding protein-like II"/>
    <property type="match status" value="1"/>
</dbReference>
<dbReference type="GO" id="GO:0042956">
    <property type="term" value="P:maltodextrin transmembrane transport"/>
    <property type="evidence" value="ECO:0007669"/>
    <property type="project" value="TreeGrafter"/>
</dbReference>
<dbReference type="Proteomes" id="UP000824105">
    <property type="component" value="Unassembled WGS sequence"/>
</dbReference>
<reference evidence="5" key="2">
    <citation type="submission" date="2021-04" db="EMBL/GenBank/DDBJ databases">
        <authorList>
            <person name="Gilroy R."/>
        </authorList>
    </citation>
    <scope>NUCLEOTIDE SEQUENCE</scope>
    <source>
        <strain evidence="5">CHK188-11489</strain>
    </source>
</reference>
<dbReference type="EMBL" id="DXBF01000020">
    <property type="protein sequence ID" value="HIZ61636.1"/>
    <property type="molecule type" value="Genomic_DNA"/>
</dbReference>